<organism evidence="1">
    <name type="scientific">bioreactor metagenome</name>
    <dbReference type="NCBI Taxonomy" id="1076179"/>
    <lineage>
        <taxon>unclassified sequences</taxon>
        <taxon>metagenomes</taxon>
        <taxon>ecological metagenomes</taxon>
    </lineage>
</organism>
<gene>
    <name evidence="1" type="ORF">SDC9_194123</name>
</gene>
<name>A0A645IE19_9ZZZZ</name>
<dbReference type="AlphaFoldDB" id="A0A645IE19"/>
<proteinExistence type="predicted"/>
<protein>
    <submittedName>
        <fullName evidence="1">Uncharacterized protein</fullName>
    </submittedName>
</protein>
<evidence type="ECO:0000313" key="1">
    <source>
        <dbReference type="EMBL" id="MPN46534.1"/>
    </source>
</evidence>
<comment type="caution">
    <text evidence="1">The sequence shown here is derived from an EMBL/GenBank/DDBJ whole genome shotgun (WGS) entry which is preliminary data.</text>
</comment>
<accession>A0A645IE19</accession>
<reference evidence="1" key="1">
    <citation type="submission" date="2019-08" db="EMBL/GenBank/DDBJ databases">
        <authorList>
            <person name="Kucharzyk K."/>
            <person name="Murdoch R.W."/>
            <person name="Higgins S."/>
            <person name="Loffler F."/>
        </authorList>
    </citation>
    <scope>NUCLEOTIDE SEQUENCE</scope>
</reference>
<sequence>MTFLIRRAPKIIPIGKEASIMPKALVLNFNTLFII</sequence>
<dbReference type="EMBL" id="VSSQ01107280">
    <property type="protein sequence ID" value="MPN46534.1"/>
    <property type="molecule type" value="Genomic_DNA"/>
</dbReference>